<name>A0A9X3WSA6_9BACI</name>
<accession>A0A9X3WSA6</accession>
<dbReference type="Proteomes" id="UP001145050">
    <property type="component" value="Unassembled WGS sequence"/>
</dbReference>
<dbReference type="InterPro" id="IPR024096">
    <property type="entry name" value="NO_sig/Golgi_transp_ligand-bd"/>
</dbReference>
<dbReference type="SUPFAM" id="SSF111126">
    <property type="entry name" value="Ligand-binding domain in the NO signalling and Golgi transport"/>
    <property type="match status" value="1"/>
</dbReference>
<reference evidence="1" key="1">
    <citation type="submission" date="2022-06" db="EMBL/GenBank/DDBJ databases">
        <title>Aquibacillus sp. a new bacterium isolated from soil saline samples.</title>
        <authorList>
            <person name="Galisteo C."/>
            <person name="De La Haba R."/>
            <person name="Sanchez-Porro C."/>
            <person name="Ventosa A."/>
        </authorList>
    </citation>
    <scope>NUCLEOTIDE SEQUENCE</scope>
    <source>
        <strain evidence="1">3ASR75-11</strain>
    </source>
</reference>
<comment type="caution">
    <text evidence="1">The sequence shown here is derived from an EMBL/GenBank/DDBJ whole genome shotgun (WGS) entry which is preliminary data.</text>
</comment>
<protein>
    <submittedName>
        <fullName evidence="1">YslB family protein</fullName>
    </submittedName>
</protein>
<dbReference type="AlphaFoldDB" id="A0A9X3WSA6"/>
<dbReference type="Gene3D" id="3.30.1380.20">
    <property type="entry name" value="Trafficking protein particle complex subunit 3"/>
    <property type="match status" value="1"/>
</dbReference>
<evidence type="ECO:0000313" key="1">
    <source>
        <dbReference type="EMBL" id="MDC3423928.1"/>
    </source>
</evidence>
<dbReference type="EMBL" id="JAMQKB010000003">
    <property type="protein sequence ID" value="MDC3423928.1"/>
    <property type="molecule type" value="Genomic_DNA"/>
</dbReference>
<organism evidence="1 2">
    <name type="scientific">Terrihalobacillus insolitus</name>
    <dbReference type="NCBI Taxonomy" id="2950438"/>
    <lineage>
        <taxon>Bacteria</taxon>
        <taxon>Bacillati</taxon>
        <taxon>Bacillota</taxon>
        <taxon>Bacilli</taxon>
        <taxon>Bacillales</taxon>
        <taxon>Bacillaceae</taxon>
        <taxon>Terrihalobacillus</taxon>
    </lineage>
</organism>
<evidence type="ECO:0000313" key="2">
    <source>
        <dbReference type="Proteomes" id="UP001145050"/>
    </source>
</evidence>
<keyword evidence="2" id="KW-1185">Reference proteome</keyword>
<dbReference type="RefSeq" id="WP_272435711.1">
    <property type="nucleotide sequence ID" value="NZ_JAMQKB010000003.1"/>
</dbReference>
<dbReference type="Pfam" id="PF10702">
    <property type="entry name" value="DUF2507"/>
    <property type="match status" value="1"/>
</dbReference>
<dbReference type="InterPro" id="IPR019642">
    <property type="entry name" value="DUF2507"/>
</dbReference>
<gene>
    <name evidence="1" type="ORF">NC797_05330</name>
</gene>
<proteinExistence type="predicted"/>
<sequence length="145" mass="16691">MERKIEKLEENIVHQLHTAGAGYDILRHISLPDLLGKDASTILYTMGKNLARRLQYTQLEDVQAFFKQAGWGTLTQVKEKRRETIFELTGDALSRQLRLQVGTEYRFEAGFLAESFQTIKDIACECMDESKPKKQSVQFSVIYTK</sequence>